<dbReference type="STRING" id="861299.J421_0900"/>
<dbReference type="OrthoDB" id="9777457at2"/>
<dbReference type="eggNOG" id="COG0823">
    <property type="taxonomic scope" value="Bacteria"/>
</dbReference>
<dbReference type="GO" id="GO:0006508">
    <property type="term" value="P:proteolysis"/>
    <property type="evidence" value="ECO:0007669"/>
    <property type="project" value="InterPro"/>
</dbReference>
<dbReference type="Pfam" id="PF00930">
    <property type="entry name" value="DPPIV_N"/>
    <property type="match status" value="1"/>
</dbReference>
<feature type="chain" id="PRO_5004793938" evidence="1">
    <location>
        <begin position="18"/>
        <end position="741"/>
    </location>
</feature>
<dbReference type="InterPro" id="IPR002469">
    <property type="entry name" value="Peptidase_S9B_N"/>
</dbReference>
<evidence type="ECO:0000256" key="1">
    <source>
        <dbReference type="SAM" id="SignalP"/>
    </source>
</evidence>
<evidence type="ECO:0000313" key="5">
    <source>
        <dbReference type="Proteomes" id="UP000019151"/>
    </source>
</evidence>
<feature type="signal peptide" evidence="1">
    <location>
        <begin position="1"/>
        <end position="17"/>
    </location>
</feature>
<keyword evidence="1" id="KW-0732">Signal</keyword>
<dbReference type="Gene3D" id="3.40.50.1820">
    <property type="entry name" value="alpha/beta hydrolase"/>
    <property type="match status" value="1"/>
</dbReference>
<organism evidence="4 5">
    <name type="scientific">Gemmatirosa kalamazoonensis</name>
    <dbReference type="NCBI Taxonomy" id="861299"/>
    <lineage>
        <taxon>Bacteria</taxon>
        <taxon>Pseudomonadati</taxon>
        <taxon>Gemmatimonadota</taxon>
        <taxon>Gemmatimonadia</taxon>
        <taxon>Gemmatimonadales</taxon>
        <taxon>Gemmatimonadaceae</taxon>
        <taxon>Gemmatirosa</taxon>
    </lineage>
</organism>
<feature type="domain" description="Peptidase S9 prolyl oligopeptidase catalytic" evidence="2">
    <location>
        <begin position="539"/>
        <end position="735"/>
    </location>
</feature>
<dbReference type="InterPro" id="IPR001375">
    <property type="entry name" value="Peptidase_S9_cat"/>
</dbReference>
<dbReference type="EMBL" id="CP007128">
    <property type="protein sequence ID" value="AHG88437.1"/>
    <property type="molecule type" value="Genomic_DNA"/>
</dbReference>
<evidence type="ECO:0000313" key="4">
    <source>
        <dbReference type="EMBL" id="AHG88437.1"/>
    </source>
</evidence>
<dbReference type="SUPFAM" id="SSF82171">
    <property type="entry name" value="DPP6 N-terminal domain-like"/>
    <property type="match status" value="1"/>
</dbReference>
<dbReference type="PATRIC" id="fig|861299.3.peg.913"/>
<reference evidence="4 5" key="1">
    <citation type="journal article" date="2014" name="Genome Announc.">
        <title>Genome Sequence and Methylome of Soil Bacterium Gemmatirosa kalamazoonensis KBS708T, a Member of the Rarely Cultivated Gemmatimonadetes Phylum.</title>
        <authorList>
            <person name="Debruyn J.M."/>
            <person name="Radosevich M."/>
            <person name="Wommack K.E."/>
            <person name="Polson S.W."/>
            <person name="Hauser L.J."/>
            <person name="Fawaz M.N."/>
            <person name="Korlach J."/>
            <person name="Tsai Y.C."/>
        </authorList>
    </citation>
    <scope>NUCLEOTIDE SEQUENCE [LARGE SCALE GENOMIC DNA]</scope>
    <source>
        <strain evidence="4 5">KBS708</strain>
    </source>
</reference>
<dbReference type="SUPFAM" id="SSF53474">
    <property type="entry name" value="alpha/beta-Hydrolases"/>
    <property type="match status" value="1"/>
</dbReference>
<dbReference type="Proteomes" id="UP000019151">
    <property type="component" value="Chromosome"/>
</dbReference>
<dbReference type="GO" id="GO:0008239">
    <property type="term" value="F:dipeptidyl-peptidase activity"/>
    <property type="evidence" value="ECO:0007669"/>
    <property type="project" value="TreeGrafter"/>
</dbReference>
<dbReference type="Pfam" id="PF00326">
    <property type="entry name" value="Peptidase_S9"/>
    <property type="match status" value="1"/>
</dbReference>
<dbReference type="Gene3D" id="2.140.10.30">
    <property type="entry name" value="Dipeptidylpeptidase IV, N-terminal domain"/>
    <property type="match status" value="1"/>
</dbReference>
<proteinExistence type="predicted"/>
<dbReference type="RefSeq" id="WP_025409975.1">
    <property type="nucleotide sequence ID" value="NZ_CP007128.1"/>
</dbReference>
<dbReference type="InParanoid" id="W0RDB8"/>
<dbReference type="InterPro" id="IPR029058">
    <property type="entry name" value="AB_hydrolase_fold"/>
</dbReference>
<accession>W0RDB8</accession>
<feature type="domain" description="Dipeptidylpeptidase IV N-terminal" evidence="3">
    <location>
        <begin position="105"/>
        <end position="450"/>
    </location>
</feature>
<sequence length="741" mass="84344">MRRRLLVALLFPLAVHAQQAKQRFTSLSDATQASAILGGRSGPRRVVWLDGGNRFSFIGANAQTRRPEIRTYDPTSGRDTLLFTSEGLSLPGSTRPFDYVSFQFSRDFRNLVFQSNFQQLYRRSGTSDFYVYSLSPKSLQLAGKGARTAELSPDGALLGEERGGDLYVVDLASHKETRLTSDATESVYNGHFDWVYEEEFGLAQAWNWSPDSRRIAFWQIDESKEPVVQLTDYSGRHETWDRIRIPQPGDTNPIAKIGVVDVKSGKRTWLVPDLRGEYYVPRVYWTSRPDTLAVVTLNRRQNEMRLYFFDVNTGGARQVLRESSDTWIDVYDFYAGVQDLLSFPEHSTEFYWVSDRDGFQHIYRYDYSGKLVKQVTSGQWSVTRIEGVDPANRLIYFTSTNPSPLERQLWSVKFDGTGLKRITTAPGRHDIDMSPNAKYFIDSWSSTTQPRQVELWSTTSGKLRTLEANQQTTQWLATHEYAPTELTSFRASDGTKLDISLVKPVPFDPTKRYPVVFAIYGGPGSQGVYNSFGTSGWNQWLAQNGYVVVNVNNRGTNNYGRDFMKVVYKQLGRYESMDFAETAKWLKTQPWVDGDHIAIMGTSYGGYSTLYTMEQYPDLFSVGMANSGVADWRLYDTIYTERYMSTLDDNASGYEQSSVVSNAPKLKGHLLMIHAMLDDNVHPQNTMQLLTAFTNAGKNIDLRIFPPGHHGSAYNAESARLIAETQWDFLQRWMKSPRTVQ</sequence>
<gene>
    <name evidence="4" type="ORF">J421_0900</name>
</gene>
<evidence type="ECO:0000259" key="3">
    <source>
        <dbReference type="Pfam" id="PF00930"/>
    </source>
</evidence>
<dbReference type="KEGG" id="gba:J421_0900"/>
<dbReference type="eggNOG" id="COG1506">
    <property type="taxonomic scope" value="Bacteria"/>
</dbReference>
<protein>
    <submittedName>
        <fullName evidence="4">Peptidase S9B dipeptidylpeptidase IV domain protein</fullName>
    </submittedName>
</protein>
<dbReference type="InterPro" id="IPR050278">
    <property type="entry name" value="Serine_Prot_S9B/DPPIV"/>
</dbReference>
<dbReference type="HOGENOM" id="CLU_006105_2_0_0"/>
<keyword evidence="5" id="KW-1185">Reference proteome</keyword>
<dbReference type="PANTHER" id="PTHR11731:SF193">
    <property type="entry name" value="DIPEPTIDYL PEPTIDASE 9"/>
    <property type="match status" value="1"/>
</dbReference>
<dbReference type="GO" id="GO:0008236">
    <property type="term" value="F:serine-type peptidase activity"/>
    <property type="evidence" value="ECO:0007669"/>
    <property type="project" value="InterPro"/>
</dbReference>
<name>W0RDB8_9BACT</name>
<dbReference type="AlphaFoldDB" id="W0RDB8"/>
<evidence type="ECO:0000259" key="2">
    <source>
        <dbReference type="Pfam" id="PF00326"/>
    </source>
</evidence>
<dbReference type="PANTHER" id="PTHR11731">
    <property type="entry name" value="PROTEASE FAMILY S9B,C DIPEPTIDYL-PEPTIDASE IV-RELATED"/>
    <property type="match status" value="1"/>
</dbReference>